<dbReference type="InParanoid" id="A0A286USL9"/>
<feature type="region of interest" description="Disordered" evidence="1">
    <location>
        <begin position="46"/>
        <end position="69"/>
    </location>
</feature>
<keyword evidence="4" id="KW-1185">Reference proteome</keyword>
<dbReference type="Pfam" id="PF06544">
    <property type="entry name" value="Prp3_C"/>
    <property type="match status" value="1"/>
</dbReference>
<dbReference type="PANTHER" id="PTHR15955:SF8">
    <property type="entry name" value="RWD DOMAIN-CONTAINING PROTEIN 2B-RELATED"/>
    <property type="match status" value="1"/>
</dbReference>
<feature type="compositionally biased region" description="Polar residues" evidence="1">
    <location>
        <begin position="47"/>
        <end position="56"/>
    </location>
</feature>
<reference evidence="3 4" key="1">
    <citation type="journal article" date="2017" name="Mol. Ecol.">
        <title>Comparative and population genomic landscape of Phellinus noxius: A hypervariable fungus causing root rot in trees.</title>
        <authorList>
            <person name="Chung C.L."/>
            <person name="Lee T.J."/>
            <person name="Akiba M."/>
            <person name="Lee H.H."/>
            <person name="Kuo T.H."/>
            <person name="Liu D."/>
            <person name="Ke H.M."/>
            <person name="Yokoi T."/>
            <person name="Roa M.B."/>
            <person name="Lu M.J."/>
            <person name="Chang Y.Y."/>
            <person name="Ann P.J."/>
            <person name="Tsai J.N."/>
            <person name="Chen C.Y."/>
            <person name="Tzean S.S."/>
            <person name="Ota Y."/>
            <person name="Hattori T."/>
            <person name="Sahashi N."/>
            <person name="Liou R.F."/>
            <person name="Kikuchi T."/>
            <person name="Tsai I.J."/>
        </authorList>
    </citation>
    <scope>NUCLEOTIDE SEQUENCE [LARGE SCALE GENOMIC DNA]</scope>
    <source>
        <strain evidence="3 4">FFPRI411160</strain>
    </source>
</reference>
<dbReference type="InterPro" id="IPR010541">
    <property type="entry name" value="Prp3_C"/>
</dbReference>
<protein>
    <recommendedName>
        <fullName evidence="2">Small nuclear ribonucleoprotein Prp3 C-terminal domain-containing protein</fullName>
    </recommendedName>
</protein>
<dbReference type="OrthoDB" id="432412at2759"/>
<sequence length="234" mass="26273">MDRGEQERWQKIVKERLDEIHLDSTDFVVQNLLTLYLIPLLHESAESPRSQPTDPSCKTRPETNTEAKESTLVSTDTVQFHTLLTSHHLISPTKRRSLQKWAAELSITGFAKVGYPGVIYAEGSEYDIETFVKRIKAMQWKALRVRFEEPLGAEMRGAKTRLRLTGVENAGNEGNGRGEPTNLETEKRGWVEIEKVGEVLEIMRLSGRESFVTEMGLGIASHTDTNSGSTRSGS</sequence>
<dbReference type="CDD" id="cd24163">
    <property type="entry name" value="RWDD2_C"/>
    <property type="match status" value="1"/>
</dbReference>
<evidence type="ECO:0000313" key="3">
    <source>
        <dbReference type="EMBL" id="PAV22603.1"/>
    </source>
</evidence>
<evidence type="ECO:0000256" key="1">
    <source>
        <dbReference type="SAM" id="MobiDB-lite"/>
    </source>
</evidence>
<dbReference type="PANTHER" id="PTHR15955">
    <property type="entry name" value="RWD DOMAIN CONTAINING PROTEIN 2"/>
    <property type="match status" value="1"/>
</dbReference>
<accession>A0A286USL9</accession>
<name>A0A286USL9_9AGAM</name>
<evidence type="ECO:0000313" key="4">
    <source>
        <dbReference type="Proteomes" id="UP000217199"/>
    </source>
</evidence>
<dbReference type="InterPro" id="IPR017359">
    <property type="entry name" value="Phi-like"/>
</dbReference>
<dbReference type="EMBL" id="NBII01000002">
    <property type="protein sequence ID" value="PAV22603.1"/>
    <property type="molecule type" value="Genomic_DNA"/>
</dbReference>
<evidence type="ECO:0000259" key="2">
    <source>
        <dbReference type="Pfam" id="PF06544"/>
    </source>
</evidence>
<feature type="compositionally biased region" description="Basic and acidic residues" evidence="1">
    <location>
        <begin position="57"/>
        <end position="69"/>
    </location>
</feature>
<gene>
    <name evidence="3" type="ORF">PNOK_0256000</name>
</gene>
<dbReference type="AlphaFoldDB" id="A0A286USL9"/>
<dbReference type="InterPro" id="IPR059181">
    <property type="entry name" value="RWDD2A-B_C"/>
</dbReference>
<dbReference type="Proteomes" id="UP000217199">
    <property type="component" value="Unassembled WGS sequence"/>
</dbReference>
<proteinExistence type="predicted"/>
<organism evidence="3 4">
    <name type="scientific">Pyrrhoderma noxium</name>
    <dbReference type="NCBI Taxonomy" id="2282107"/>
    <lineage>
        <taxon>Eukaryota</taxon>
        <taxon>Fungi</taxon>
        <taxon>Dikarya</taxon>
        <taxon>Basidiomycota</taxon>
        <taxon>Agaricomycotina</taxon>
        <taxon>Agaricomycetes</taxon>
        <taxon>Hymenochaetales</taxon>
        <taxon>Hymenochaetaceae</taxon>
        <taxon>Pyrrhoderma</taxon>
    </lineage>
</organism>
<comment type="caution">
    <text evidence="3">The sequence shown here is derived from an EMBL/GenBank/DDBJ whole genome shotgun (WGS) entry which is preliminary data.</text>
</comment>
<feature type="domain" description="Small nuclear ribonucleoprotein Prp3 C-terminal" evidence="2">
    <location>
        <begin position="84"/>
        <end position="144"/>
    </location>
</feature>
<dbReference type="STRING" id="2282107.A0A286USL9"/>